<evidence type="ECO:0000259" key="5">
    <source>
        <dbReference type="PROSITE" id="PS51635"/>
    </source>
</evidence>
<evidence type="ECO:0000256" key="4">
    <source>
        <dbReference type="PROSITE-ProRule" id="PRU01161"/>
    </source>
</evidence>
<dbReference type="InterPro" id="IPR016035">
    <property type="entry name" value="Acyl_Trfase/lysoPLipase"/>
</dbReference>
<dbReference type="InterPro" id="IPR021095">
    <property type="entry name" value="DUF3734"/>
</dbReference>
<sequence length="367" mass="40487">MTLSSKLGREISATEHPLVLALGGGNALGSYLAGAYEQLQKQEIEPQWIVGGSIGAVTGAIIAGNAPEDRLPRLREFWDEAMIQSPGLMGRGSKVRHTYNELHTLSALLFGRPGLFGHRFPGMLSMLPWMPNDVALYDHGPLRRTLERLIDFNRLNRGEIRLTIGCVDLESGDEVLFDTTRDELRPEHFLASAAITPVFPPVEINGRLLCDPGYTNNLPLDVPFEEPMNRDFTCIAVELFSLQALRPASLSATAERANDLIFASPTRRALEGLQREYALREKLEPDGPKATLLHMAYYAGSDERAGKTFDYSPSSIKDRWAAGQRDMAKSLELLDSSPASNRRFRYLPLGPQQEAISAERGAAAARA</sequence>
<dbReference type="PANTHER" id="PTHR14226:SF57">
    <property type="entry name" value="BLR7027 PROTEIN"/>
    <property type="match status" value="1"/>
</dbReference>
<keyword evidence="1 4" id="KW-0378">Hydrolase</keyword>
<dbReference type="Gene3D" id="3.40.1090.10">
    <property type="entry name" value="Cytosolic phospholipase A2 catalytic domain"/>
    <property type="match status" value="2"/>
</dbReference>
<feature type="active site" description="Nucleophile" evidence="4">
    <location>
        <position position="53"/>
    </location>
</feature>
<dbReference type="GO" id="GO:0016042">
    <property type="term" value="P:lipid catabolic process"/>
    <property type="evidence" value="ECO:0007669"/>
    <property type="project" value="UniProtKB-UniRule"/>
</dbReference>
<dbReference type="InterPro" id="IPR002641">
    <property type="entry name" value="PNPLA_dom"/>
</dbReference>
<keyword evidence="7" id="KW-1185">Reference proteome</keyword>
<evidence type="ECO:0000313" key="7">
    <source>
        <dbReference type="Proteomes" id="UP000605848"/>
    </source>
</evidence>
<evidence type="ECO:0000256" key="2">
    <source>
        <dbReference type="ARBA" id="ARBA00022963"/>
    </source>
</evidence>
<comment type="caution">
    <text evidence="4">Lacks conserved residue(s) required for the propagation of feature annotation.</text>
</comment>
<organism evidence="6 7">
    <name type="scientific">Microvirga aerilata</name>
    <dbReference type="NCBI Taxonomy" id="670292"/>
    <lineage>
        <taxon>Bacteria</taxon>
        <taxon>Pseudomonadati</taxon>
        <taxon>Pseudomonadota</taxon>
        <taxon>Alphaproteobacteria</taxon>
        <taxon>Hyphomicrobiales</taxon>
        <taxon>Methylobacteriaceae</taxon>
        <taxon>Microvirga</taxon>
    </lineage>
</organism>
<feature type="short sequence motif" description="GXSXG" evidence="4">
    <location>
        <begin position="51"/>
        <end position="55"/>
    </location>
</feature>
<dbReference type="AlphaFoldDB" id="A0A936Z827"/>
<dbReference type="GO" id="GO:0016787">
    <property type="term" value="F:hydrolase activity"/>
    <property type="evidence" value="ECO:0007669"/>
    <property type="project" value="UniProtKB-UniRule"/>
</dbReference>
<dbReference type="EMBL" id="JAEQMY010000010">
    <property type="protein sequence ID" value="MBL0404182.1"/>
    <property type="molecule type" value="Genomic_DNA"/>
</dbReference>
<protein>
    <submittedName>
        <fullName evidence="6">Patatin-like phospholipase family protein</fullName>
    </submittedName>
</protein>
<dbReference type="RefSeq" id="WP_202058584.1">
    <property type="nucleotide sequence ID" value="NZ_JAEQMY010000010.1"/>
</dbReference>
<feature type="active site" description="Proton acceptor" evidence="4">
    <location>
        <position position="211"/>
    </location>
</feature>
<dbReference type="PANTHER" id="PTHR14226">
    <property type="entry name" value="NEUROPATHY TARGET ESTERASE/SWISS CHEESE D.MELANOGASTER"/>
    <property type="match status" value="1"/>
</dbReference>
<proteinExistence type="predicted"/>
<dbReference type="Proteomes" id="UP000605848">
    <property type="component" value="Unassembled WGS sequence"/>
</dbReference>
<dbReference type="PROSITE" id="PS51635">
    <property type="entry name" value="PNPLA"/>
    <property type="match status" value="1"/>
</dbReference>
<feature type="domain" description="PNPLA" evidence="5">
    <location>
        <begin position="20"/>
        <end position="224"/>
    </location>
</feature>
<comment type="caution">
    <text evidence="6">The sequence shown here is derived from an EMBL/GenBank/DDBJ whole genome shotgun (WGS) entry which is preliminary data.</text>
</comment>
<evidence type="ECO:0000256" key="1">
    <source>
        <dbReference type="ARBA" id="ARBA00022801"/>
    </source>
</evidence>
<name>A0A936Z827_9HYPH</name>
<evidence type="ECO:0000256" key="3">
    <source>
        <dbReference type="ARBA" id="ARBA00023098"/>
    </source>
</evidence>
<dbReference type="Pfam" id="PF01734">
    <property type="entry name" value="Patatin"/>
    <property type="match status" value="1"/>
</dbReference>
<gene>
    <name evidence="6" type="ORF">JKG68_09410</name>
</gene>
<dbReference type="SUPFAM" id="SSF52151">
    <property type="entry name" value="FabD/lysophospholipase-like"/>
    <property type="match status" value="1"/>
</dbReference>
<keyword evidence="2 4" id="KW-0442">Lipid degradation</keyword>
<keyword evidence="3 4" id="KW-0443">Lipid metabolism</keyword>
<dbReference type="InterPro" id="IPR050301">
    <property type="entry name" value="NTE"/>
</dbReference>
<evidence type="ECO:0000313" key="6">
    <source>
        <dbReference type="EMBL" id="MBL0404182.1"/>
    </source>
</evidence>
<accession>A0A936Z827</accession>
<reference evidence="6" key="1">
    <citation type="submission" date="2021-01" db="EMBL/GenBank/DDBJ databases">
        <title>Microvirga sp.</title>
        <authorList>
            <person name="Kim M.K."/>
        </authorList>
    </citation>
    <scope>NUCLEOTIDE SEQUENCE</scope>
    <source>
        <strain evidence="6">5420S-16</strain>
    </source>
</reference>
<dbReference type="Pfam" id="PF12536">
    <property type="entry name" value="DUF3734"/>
    <property type="match status" value="1"/>
</dbReference>